<dbReference type="EMBL" id="JAUESC010000004">
    <property type="protein sequence ID" value="KAK0597725.1"/>
    <property type="molecule type" value="Genomic_DNA"/>
</dbReference>
<dbReference type="PANTHER" id="PTHR46250:SF15">
    <property type="entry name" value="OS01G0523800 PROTEIN"/>
    <property type="match status" value="1"/>
</dbReference>
<dbReference type="AlphaFoldDB" id="A0AA39SV22"/>
<gene>
    <name evidence="1" type="ORF">LWI29_028105</name>
</gene>
<accession>A0AA39SV22</accession>
<evidence type="ECO:0000313" key="1">
    <source>
        <dbReference type="EMBL" id="KAK0597725.1"/>
    </source>
</evidence>
<dbReference type="PANTHER" id="PTHR46250">
    <property type="entry name" value="MYB/SANT-LIKE DNA-BINDING DOMAIN PROTEIN-RELATED"/>
    <property type="match status" value="1"/>
</dbReference>
<sequence>MKSCVRTVFGKDHANGRNAEALTDVIEEIGRIEGDNDIGGENLNNDVDDNFVSMKKRRRDDDQLGDKFKEAANAIVEAFDRSSTSQAMQEISDKEMRHSQELKKITGLTMMARHMASCLIGENSARLNIFWVYVTRRKRFG</sequence>
<keyword evidence="2" id="KW-1185">Reference proteome</keyword>
<organism evidence="1 2">
    <name type="scientific">Acer saccharum</name>
    <name type="common">Sugar maple</name>
    <dbReference type="NCBI Taxonomy" id="4024"/>
    <lineage>
        <taxon>Eukaryota</taxon>
        <taxon>Viridiplantae</taxon>
        <taxon>Streptophyta</taxon>
        <taxon>Embryophyta</taxon>
        <taxon>Tracheophyta</taxon>
        <taxon>Spermatophyta</taxon>
        <taxon>Magnoliopsida</taxon>
        <taxon>eudicotyledons</taxon>
        <taxon>Gunneridae</taxon>
        <taxon>Pentapetalae</taxon>
        <taxon>rosids</taxon>
        <taxon>malvids</taxon>
        <taxon>Sapindales</taxon>
        <taxon>Sapindaceae</taxon>
        <taxon>Hippocastanoideae</taxon>
        <taxon>Acereae</taxon>
        <taxon>Acer</taxon>
    </lineage>
</organism>
<reference evidence="1" key="1">
    <citation type="journal article" date="2022" name="Plant J.">
        <title>Strategies of tolerance reflected in two North American maple genomes.</title>
        <authorList>
            <person name="McEvoy S.L."/>
            <person name="Sezen U.U."/>
            <person name="Trouern-Trend A."/>
            <person name="McMahon S.M."/>
            <person name="Schaberg P.G."/>
            <person name="Yang J."/>
            <person name="Wegrzyn J.L."/>
            <person name="Swenson N.G."/>
        </authorList>
    </citation>
    <scope>NUCLEOTIDE SEQUENCE</scope>
    <source>
        <strain evidence="1">NS2018</strain>
    </source>
</reference>
<dbReference type="Proteomes" id="UP001168877">
    <property type="component" value="Unassembled WGS sequence"/>
</dbReference>
<reference evidence="1" key="2">
    <citation type="submission" date="2023-06" db="EMBL/GenBank/DDBJ databases">
        <authorList>
            <person name="Swenson N.G."/>
            <person name="Wegrzyn J.L."/>
            <person name="Mcevoy S.L."/>
        </authorList>
    </citation>
    <scope>NUCLEOTIDE SEQUENCE</scope>
    <source>
        <strain evidence="1">NS2018</strain>
        <tissue evidence="1">Leaf</tissue>
    </source>
</reference>
<proteinExistence type="predicted"/>
<protein>
    <submittedName>
        <fullName evidence="1">Uncharacterized protein</fullName>
    </submittedName>
</protein>
<comment type="caution">
    <text evidence="1">The sequence shown here is derived from an EMBL/GenBank/DDBJ whole genome shotgun (WGS) entry which is preliminary data.</text>
</comment>
<name>A0AA39SV22_ACESA</name>
<evidence type="ECO:0000313" key="2">
    <source>
        <dbReference type="Proteomes" id="UP001168877"/>
    </source>
</evidence>